<accession>A0A6A6T5H4</accession>
<protein>
    <submittedName>
        <fullName evidence="3">Uncharacterized protein</fullName>
    </submittedName>
</protein>
<name>A0A6A6T5H4_9PLEO</name>
<feature type="compositionally biased region" description="Basic residues" evidence="2">
    <location>
        <begin position="599"/>
        <end position="617"/>
    </location>
</feature>
<evidence type="ECO:0000313" key="4">
    <source>
        <dbReference type="Proteomes" id="UP000799324"/>
    </source>
</evidence>
<evidence type="ECO:0000256" key="2">
    <source>
        <dbReference type="SAM" id="MobiDB-lite"/>
    </source>
</evidence>
<feature type="compositionally biased region" description="Basic and acidic residues" evidence="2">
    <location>
        <begin position="546"/>
        <end position="557"/>
    </location>
</feature>
<reference evidence="3" key="1">
    <citation type="journal article" date="2020" name="Stud. Mycol.">
        <title>101 Dothideomycetes genomes: a test case for predicting lifestyles and emergence of pathogens.</title>
        <authorList>
            <person name="Haridas S."/>
            <person name="Albert R."/>
            <person name="Binder M."/>
            <person name="Bloem J."/>
            <person name="Labutti K."/>
            <person name="Salamov A."/>
            <person name="Andreopoulos B."/>
            <person name="Baker S."/>
            <person name="Barry K."/>
            <person name="Bills G."/>
            <person name="Bluhm B."/>
            <person name="Cannon C."/>
            <person name="Castanera R."/>
            <person name="Culley D."/>
            <person name="Daum C."/>
            <person name="Ezra D."/>
            <person name="Gonzalez J."/>
            <person name="Henrissat B."/>
            <person name="Kuo A."/>
            <person name="Liang C."/>
            <person name="Lipzen A."/>
            <person name="Lutzoni F."/>
            <person name="Magnuson J."/>
            <person name="Mondo S."/>
            <person name="Nolan M."/>
            <person name="Ohm R."/>
            <person name="Pangilinan J."/>
            <person name="Park H.-J."/>
            <person name="Ramirez L."/>
            <person name="Alfaro M."/>
            <person name="Sun H."/>
            <person name="Tritt A."/>
            <person name="Yoshinaga Y."/>
            <person name="Zwiers L.-H."/>
            <person name="Turgeon B."/>
            <person name="Goodwin S."/>
            <person name="Spatafora J."/>
            <person name="Crous P."/>
            <person name="Grigoriev I."/>
        </authorList>
    </citation>
    <scope>NUCLEOTIDE SEQUENCE</scope>
    <source>
        <strain evidence="3">CBS 122681</strain>
    </source>
</reference>
<sequence>MTLTSPRTFVLELSLSKRHGLSTADPDDTEYERRLASVKGKCIQLHKKAQKSPRELAVLECIDGLMNEVDLMEEEAMTKPVGNSNGEQDCRDIDAGGKEATIISEAQEETSASSYHEIDFVPTPRSTSPAQTIEPIIFTQSEKDKLLRLLILRPTVSHLDEEPGLKFTCKPSDLRRVLLAFRPEMTDAACGQVSKALRTHNLVPGVDDDEATIDDTWAKMTREERDKFGGAIRAALAPQLTEQEHRTKMRFAELVPIVRELHRRIYSGSGLTREERGELCIEKEALYEELMDILIPTIPLGPLRDQVKERLKVLLLRPEEFLDYDSAAARVFTEIAYTPGIITAMVKGGIYNIPTKEQMIHMKVSDPSSPCYPTPWYSLPNPSNGEKYAFVYSAAACPDSDFMLKTHRLDNLERIRYLITKLVDGIEFSAAVNQDIKQRRAELFMRLEEAENVAREEKASGAVHNEHLVRCLDEANWLRKRLGKERYFTEKDGSVREDTAVTRRAMLEKQGPDCWRWEMAEPDPNPAASEEREGTASAGMLNETSEDAKTSNEAGRARTDAWTRGLFAVAKGTQDRIPMIPLIGLSILAPKPAIDPKIRKARPTKHNYSKINNRGKR</sequence>
<feature type="coiled-coil region" evidence="1">
    <location>
        <begin position="433"/>
        <end position="460"/>
    </location>
</feature>
<dbReference type="EMBL" id="MU004375">
    <property type="protein sequence ID" value="KAF2653794.1"/>
    <property type="molecule type" value="Genomic_DNA"/>
</dbReference>
<keyword evidence="4" id="KW-1185">Reference proteome</keyword>
<dbReference type="Proteomes" id="UP000799324">
    <property type="component" value="Unassembled WGS sequence"/>
</dbReference>
<gene>
    <name evidence="3" type="ORF">K491DRAFT_694431</name>
</gene>
<feature type="region of interest" description="Disordered" evidence="2">
    <location>
        <begin position="516"/>
        <end position="557"/>
    </location>
</feature>
<proteinExistence type="predicted"/>
<keyword evidence="1" id="KW-0175">Coiled coil</keyword>
<feature type="region of interest" description="Disordered" evidence="2">
    <location>
        <begin position="594"/>
        <end position="617"/>
    </location>
</feature>
<evidence type="ECO:0000313" key="3">
    <source>
        <dbReference type="EMBL" id="KAF2653794.1"/>
    </source>
</evidence>
<evidence type="ECO:0000256" key="1">
    <source>
        <dbReference type="SAM" id="Coils"/>
    </source>
</evidence>
<organism evidence="3 4">
    <name type="scientific">Lophiostoma macrostomum CBS 122681</name>
    <dbReference type="NCBI Taxonomy" id="1314788"/>
    <lineage>
        <taxon>Eukaryota</taxon>
        <taxon>Fungi</taxon>
        <taxon>Dikarya</taxon>
        <taxon>Ascomycota</taxon>
        <taxon>Pezizomycotina</taxon>
        <taxon>Dothideomycetes</taxon>
        <taxon>Pleosporomycetidae</taxon>
        <taxon>Pleosporales</taxon>
        <taxon>Lophiostomataceae</taxon>
        <taxon>Lophiostoma</taxon>
    </lineage>
</organism>
<dbReference type="AlphaFoldDB" id="A0A6A6T5H4"/>